<dbReference type="Pfam" id="PF00112">
    <property type="entry name" value="Peptidase_C1"/>
    <property type="match status" value="1"/>
</dbReference>
<evidence type="ECO:0000256" key="2">
    <source>
        <dbReference type="ARBA" id="ARBA00023145"/>
    </source>
</evidence>
<feature type="domain" description="Peptidase C1A papain C-terminal" evidence="3">
    <location>
        <begin position="196"/>
        <end position="445"/>
    </location>
</feature>
<dbReference type="PROSITE" id="PS00139">
    <property type="entry name" value="THIOL_PROTEASE_CYS"/>
    <property type="match status" value="1"/>
</dbReference>
<evidence type="ECO:0000256" key="1">
    <source>
        <dbReference type="ARBA" id="ARBA00008455"/>
    </source>
</evidence>
<reference evidence="4" key="1">
    <citation type="submission" date="2023-10" db="EMBL/GenBank/DDBJ databases">
        <authorList>
            <person name="Chen Y."/>
            <person name="Shah S."/>
            <person name="Dougan E. K."/>
            <person name="Thang M."/>
            <person name="Chan C."/>
        </authorList>
    </citation>
    <scope>NUCLEOTIDE SEQUENCE [LARGE SCALE GENOMIC DNA]</scope>
</reference>
<accession>A0ABN9T349</accession>
<evidence type="ECO:0000313" key="5">
    <source>
        <dbReference type="Proteomes" id="UP001189429"/>
    </source>
</evidence>
<gene>
    <name evidence="4" type="ORF">PCOR1329_LOCUS35076</name>
</gene>
<keyword evidence="5" id="KW-1185">Reference proteome</keyword>
<dbReference type="InterPro" id="IPR025660">
    <property type="entry name" value="Pept_his_AS"/>
</dbReference>
<keyword evidence="2" id="KW-0865">Zymogen</keyword>
<protein>
    <recommendedName>
        <fullName evidence="3">Peptidase C1A papain C-terminal domain-containing protein</fullName>
    </recommendedName>
</protein>
<dbReference type="PROSITE" id="PS00639">
    <property type="entry name" value="THIOL_PROTEASE_HIS"/>
    <property type="match status" value="1"/>
</dbReference>
<comment type="caution">
    <text evidence="4">The sequence shown here is derived from an EMBL/GenBank/DDBJ whole genome shotgun (WGS) entry which is preliminary data.</text>
</comment>
<dbReference type="InterPro" id="IPR038765">
    <property type="entry name" value="Papain-like_cys_pep_sf"/>
</dbReference>
<dbReference type="Gene3D" id="3.90.70.10">
    <property type="entry name" value="Cysteine proteinases"/>
    <property type="match status" value="1"/>
</dbReference>
<dbReference type="PANTHER" id="PTHR12411">
    <property type="entry name" value="CYSTEINE PROTEASE FAMILY C1-RELATED"/>
    <property type="match status" value="1"/>
</dbReference>
<dbReference type="SMART" id="SM00645">
    <property type="entry name" value="Pept_C1"/>
    <property type="match status" value="1"/>
</dbReference>
<sequence length="460" mass="49614">MPMNGDNWESIGKYYGRKDGQNYLDAGGATYACHCDVTSTGWWSRRAESGGQEAGCLWATKSGLVQPGASLVDWLPTRSSASSLVRLRRAAAPEPGSAAAAAAAAGVGSFALGGSGAGGPVGLGAGSGAAFKEVLRLKGGGDRQAPAATSGGDARRVVSLRGVSAHPAAATGRGNESEQALGIVQHSSRLRGLDRLPTNFDWREELAGMVPPGQDPLAQQSDQGPCGSCYAFAGIMVLQMRFRVQLYKQHGILYPLELSYKSPTRCSPYTEGCNGGFSYFIFRLASEVGVPLADCDQQVPAGALQQTCDWKCYKGNEELFYAKDYWHVGGFSHGSSEERIMREIYENGPVELAFSTTAVPEFVKLSGQSAKDDTDVMTVILNDHAPKERYSSNPSVHRWWFATHAILAVGWGEETVKWGMVKYWTVRNSWGRDWGEVWSRPSRALRPRLAEFPARVATPS</sequence>
<dbReference type="InterPro" id="IPR000668">
    <property type="entry name" value="Peptidase_C1A_C"/>
</dbReference>
<name>A0ABN9T349_9DINO</name>
<dbReference type="PRINTS" id="PR00705">
    <property type="entry name" value="PAPAIN"/>
</dbReference>
<dbReference type="InterPro" id="IPR000169">
    <property type="entry name" value="Pept_cys_AS"/>
</dbReference>
<dbReference type="Proteomes" id="UP001189429">
    <property type="component" value="Unassembled WGS sequence"/>
</dbReference>
<organism evidence="4 5">
    <name type="scientific">Prorocentrum cordatum</name>
    <dbReference type="NCBI Taxonomy" id="2364126"/>
    <lineage>
        <taxon>Eukaryota</taxon>
        <taxon>Sar</taxon>
        <taxon>Alveolata</taxon>
        <taxon>Dinophyceae</taxon>
        <taxon>Prorocentrales</taxon>
        <taxon>Prorocentraceae</taxon>
        <taxon>Prorocentrum</taxon>
    </lineage>
</organism>
<dbReference type="SUPFAM" id="SSF54001">
    <property type="entry name" value="Cysteine proteinases"/>
    <property type="match status" value="1"/>
</dbReference>
<comment type="similarity">
    <text evidence="1">Belongs to the peptidase C1 family.</text>
</comment>
<proteinExistence type="inferred from homology"/>
<dbReference type="InterPro" id="IPR013128">
    <property type="entry name" value="Peptidase_C1A"/>
</dbReference>
<evidence type="ECO:0000259" key="3">
    <source>
        <dbReference type="SMART" id="SM00645"/>
    </source>
</evidence>
<evidence type="ECO:0000313" key="4">
    <source>
        <dbReference type="EMBL" id="CAK0839398.1"/>
    </source>
</evidence>
<dbReference type="EMBL" id="CAUYUJ010014289">
    <property type="protein sequence ID" value="CAK0839398.1"/>
    <property type="molecule type" value="Genomic_DNA"/>
</dbReference>